<dbReference type="GO" id="GO:0016168">
    <property type="term" value="F:chlorophyll binding"/>
    <property type="evidence" value="ECO:0007669"/>
    <property type="project" value="UniProtKB-KW"/>
</dbReference>
<evidence type="ECO:0000256" key="5">
    <source>
        <dbReference type="PIRSR" id="PIRSR601344-1"/>
    </source>
</evidence>
<dbReference type="AlphaFoldDB" id="A0A0G4GSS8"/>
<feature type="binding site" evidence="5">
    <location>
        <position position="96"/>
    </location>
    <ligand>
        <name>chlorophyll a</name>
        <dbReference type="ChEBI" id="CHEBI:58416"/>
        <label>1</label>
    </ligand>
</feature>
<evidence type="ECO:0000256" key="1">
    <source>
        <dbReference type="ARBA" id="ARBA00004229"/>
    </source>
</evidence>
<keyword evidence="2" id="KW-0150">Chloroplast</keyword>
<name>A0A0G4GSS8_9ALVE</name>
<evidence type="ECO:0000256" key="2">
    <source>
        <dbReference type="ARBA" id="ARBA00022528"/>
    </source>
</evidence>
<keyword evidence="4" id="KW-0934">Plastid</keyword>
<dbReference type="Pfam" id="PF00504">
    <property type="entry name" value="Chloroa_b-bind"/>
    <property type="match status" value="1"/>
</dbReference>
<reference evidence="7" key="1">
    <citation type="submission" date="2014-11" db="EMBL/GenBank/DDBJ databases">
        <authorList>
            <person name="Otto D Thomas"/>
            <person name="Naeem Raeece"/>
        </authorList>
    </citation>
    <scope>NUCLEOTIDE SEQUENCE</scope>
</reference>
<gene>
    <name evidence="7" type="ORF">Cvel_5136</name>
</gene>
<feature type="chain" id="PRO_5005190426" description="Plastid light harvesting protein" evidence="6">
    <location>
        <begin position="20"/>
        <end position="246"/>
    </location>
</feature>
<dbReference type="InterPro" id="IPR001344">
    <property type="entry name" value="Chloro_AB-bd_pln"/>
</dbReference>
<evidence type="ECO:0008006" key="8">
    <source>
        <dbReference type="Google" id="ProtNLM"/>
    </source>
</evidence>
<dbReference type="GO" id="GO:0016020">
    <property type="term" value="C:membrane"/>
    <property type="evidence" value="ECO:0007669"/>
    <property type="project" value="InterPro"/>
</dbReference>
<feature type="binding site" evidence="5">
    <location>
        <position position="195"/>
    </location>
    <ligand>
        <name>chlorophyll a</name>
        <dbReference type="ChEBI" id="CHEBI:58416"/>
        <label>1</label>
    </ligand>
</feature>
<sequence>MKLTVAAVACVAGASTASAFVPSNGFNRLASRSQQTSKEAKFTTEYDIDQELSFNPTTIWSEEPGCSYPTGFFDPAGFLNGCTPKSSLYRYFKEAEIKNGRLAMLGYVGYCLPYLTGNFPLWKDLPHGFRALYALPKEVVLGTFLTYLILDFYAFGNFGQADPDKYPGDVGGRFWWKGPKLENQLNFMKGREINNGRLAMLGWLGTIVQDAISDPRVKFPFWSTIPEDELSDMTDYFRDILQPTIS</sequence>
<dbReference type="SUPFAM" id="SSF103511">
    <property type="entry name" value="Chlorophyll a-b binding protein"/>
    <property type="match status" value="1"/>
</dbReference>
<protein>
    <recommendedName>
        <fullName evidence="8">Plastid light harvesting protein</fullName>
    </recommendedName>
</protein>
<organism evidence="7">
    <name type="scientific">Chromera velia CCMP2878</name>
    <dbReference type="NCBI Taxonomy" id="1169474"/>
    <lineage>
        <taxon>Eukaryota</taxon>
        <taxon>Sar</taxon>
        <taxon>Alveolata</taxon>
        <taxon>Colpodellida</taxon>
        <taxon>Chromeraceae</taxon>
        <taxon>Chromera</taxon>
    </lineage>
</organism>
<evidence type="ECO:0000256" key="6">
    <source>
        <dbReference type="SAM" id="SignalP"/>
    </source>
</evidence>
<feature type="binding site" description="axial binding residue" evidence="5">
    <location>
        <position position="101"/>
    </location>
    <ligand>
        <name>chlorophyll b</name>
        <dbReference type="ChEBI" id="CHEBI:61721"/>
        <label>1</label>
    </ligand>
    <ligandPart>
        <name>Mg</name>
        <dbReference type="ChEBI" id="CHEBI:25107"/>
    </ligandPart>
</feature>
<feature type="binding site" evidence="5">
    <location>
        <position position="197"/>
    </location>
    <ligand>
        <name>chlorophyll a</name>
        <dbReference type="ChEBI" id="CHEBI:58416"/>
        <label>1</label>
    </ligand>
</feature>
<dbReference type="PANTHER" id="PTHR21649">
    <property type="entry name" value="CHLOROPHYLL A/B BINDING PROTEIN"/>
    <property type="match status" value="1"/>
</dbReference>
<dbReference type="GO" id="GO:0009765">
    <property type="term" value="P:photosynthesis, light harvesting"/>
    <property type="evidence" value="ECO:0007669"/>
    <property type="project" value="InterPro"/>
</dbReference>
<evidence type="ECO:0000313" key="7">
    <source>
        <dbReference type="EMBL" id="CEM33525.1"/>
    </source>
</evidence>
<dbReference type="PhylomeDB" id="A0A0G4GSS8"/>
<keyword evidence="3" id="KW-0602">Photosynthesis</keyword>
<dbReference type="EMBL" id="CDMZ01001502">
    <property type="protein sequence ID" value="CEM33525.1"/>
    <property type="molecule type" value="Genomic_DNA"/>
</dbReference>
<feature type="binding site" evidence="5">
    <location>
        <position position="209"/>
    </location>
    <ligand>
        <name>chlorophyll a</name>
        <dbReference type="ChEBI" id="CHEBI:58416"/>
        <label>1</label>
    </ligand>
</feature>
<accession>A0A0G4GSS8</accession>
<comment type="subcellular location">
    <subcellularLocation>
        <location evidence="1">Plastid</location>
        <location evidence="1">Chloroplast</location>
    </subcellularLocation>
</comment>
<feature type="signal peptide" evidence="6">
    <location>
        <begin position="1"/>
        <end position="19"/>
    </location>
</feature>
<dbReference type="VEuPathDB" id="CryptoDB:Cvel_5136"/>
<dbReference type="GO" id="GO:0009507">
    <property type="term" value="C:chloroplast"/>
    <property type="evidence" value="ECO:0007669"/>
    <property type="project" value="UniProtKB-SubCell"/>
</dbReference>
<evidence type="ECO:0000256" key="4">
    <source>
        <dbReference type="ARBA" id="ARBA00022640"/>
    </source>
</evidence>
<proteinExistence type="predicted"/>
<keyword evidence="6" id="KW-0732">Signal</keyword>
<dbReference type="Gene3D" id="1.10.3460.10">
    <property type="entry name" value="Chlorophyll a/b binding protein domain"/>
    <property type="match status" value="1"/>
</dbReference>
<dbReference type="InterPro" id="IPR022796">
    <property type="entry name" value="Chloroa_b-bind"/>
</dbReference>
<evidence type="ECO:0000256" key="3">
    <source>
        <dbReference type="ARBA" id="ARBA00022531"/>
    </source>
</evidence>
<feature type="binding site" evidence="5">
    <location>
        <position position="192"/>
    </location>
    <ligand>
        <name>chlorophyll a</name>
        <dbReference type="ChEBI" id="CHEBI:58416"/>
        <label>1</label>
    </ligand>
</feature>
<keyword evidence="5" id="KW-0157">Chromophore</keyword>
<keyword evidence="5" id="KW-0148">Chlorophyll</keyword>